<dbReference type="InterPro" id="IPR036388">
    <property type="entry name" value="WH-like_DNA-bd_sf"/>
</dbReference>
<dbReference type="GO" id="GO:0003677">
    <property type="term" value="F:DNA binding"/>
    <property type="evidence" value="ECO:0007669"/>
    <property type="project" value="UniProtKB-KW"/>
</dbReference>
<dbReference type="PANTHER" id="PTHR43537:SF5">
    <property type="entry name" value="UXU OPERON TRANSCRIPTIONAL REGULATOR"/>
    <property type="match status" value="1"/>
</dbReference>
<dbReference type="SUPFAM" id="SSF48008">
    <property type="entry name" value="GntR ligand-binding domain-like"/>
    <property type="match status" value="1"/>
</dbReference>
<feature type="region of interest" description="Disordered" evidence="4">
    <location>
        <begin position="48"/>
        <end position="67"/>
    </location>
</feature>
<keyword evidence="3" id="KW-0804">Transcription</keyword>
<dbReference type="SUPFAM" id="SSF46785">
    <property type="entry name" value="Winged helix' DNA-binding domain"/>
    <property type="match status" value="1"/>
</dbReference>
<protein>
    <submittedName>
        <fullName evidence="6">FCD domain-containing protein</fullName>
    </submittedName>
</protein>
<evidence type="ECO:0000313" key="6">
    <source>
        <dbReference type="EMBL" id="MVA75578.1"/>
    </source>
</evidence>
<dbReference type="PROSITE" id="PS50949">
    <property type="entry name" value="HTH_GNTR"/>
    <property type="match status" value="1"/>
</dbReference>
<dbReference type="SMART" id="SM00895">
    <property type="entry name" value="FCD"/>
    <property type="match status" value="1"/>
</dbReference>
<feature type="compositionally biased region" description="Basic and acidic residues" evidence="4">
    <location>
        <begin position="54"/>
        <end position="66"/>
    </location>
</feature>
<accession>A0A6A9USI8</accession>
<dbReference type="SMART" id="SM00345">
    <property type="entry name" value="HTH_GNTR"/>
    <property type="match status" value="1"/>
</dbReference>
<keyword evidence="2" id="KW-0238">DNA-binding</keyword>
<dbReference type="Pfam" id="PF07729">
    <property type="entry name" value="FCD"/>
    <property type="match status" value="1"/>
</dbReference>
<dbReference type="InterPro" id="IPR008920">
    <property type="entry name" value="TF_FadR/GntR_C"/>
</dbReference>
<dbReference type="Gene3D" id="1.10.10.10">
    <property type="entry name" value="Winged helix-like DNA-binding domain superfamily/Winged helix DNA-binding domain"/>
    <property type="match status" value="1"/>
</dbReference>
<sequence length="317" mass="34951">MPVAYHNDRGLRDRCQGSVPRPSHAALATGTGCRRGFRCTRRQVAYHEGTPRGVSRDDAPHRRGDGRIQVPLTTGDGPAAGETVGDTNLENRAHQALVTWLTEEHPQPGQTVPIREFARKLGMSRTPVRSAVGRLHERGLLSYDPTAGFTVAVPSMSSLYELFELRLMIESHSVRRYVEQGARSAPVALRQLVDEASELVEQAVEDPAQYIAFRQNDSRFHRALVELAGLPRLLALHDDLHLNIHVTRAGMEAPMNHQRLDAAVAEHRAVVDALEAHDGPGAREALESHILRVRDQTIVFMSQPRIAGDGAGLAGWR</sequence>
<dbReference type="InterPro" id="IPR000524">
    <property type="entry name" value="Tscrpt_reg_HTH_GntR"/>
</dbReference>
<evidence type="ECO:0000256" key="2">
    <source>
        <dbReference type="ARBA" id="ARBA00023125"/>
    </source>
</evidence>
<feature type="domain" description="HTH gntR-type" evidence="5">
    <location>
        <begin position="87"/>
        <end position="154"/>
    </location>
</feature>
<organism evidence="6 7">
    <name type="scientific">Auraticoccus cholistanensis</name>
    <dbReference type="NCBI Taxonomy" id="2656650"/>
    <lineage>
        <taxon>Bacteria</taxon>
        <taxon>Bacillati</taxon>
        <taxon>Actinomycetota</taxon>
        <taxon>Actinomycetes</taxon>
        <taxon>Propionibacteriales</taxon>
        <taxon>Propionibacteriaceae</taxon>
        <taxon>Auraticoccus</taxon>
    </lineage>
</organism>
<evidence type="ECO:0000256" key="3">
    <source>
        <dbReference type="ARBA" id="ARBA00023163"/>
    </source>
</evidence>
<proteinExistence type="predicted"/>
<gene>
    <name evidence="6" type="ORF">GC722_06000</name>
</gene>
<dbReference type="InterPro" id="IPR011711">
    <property type="entry name" value="GntR_C"/>
</dbReference>
<keyword evidence="7" id="KW-1185">Reference proteome</keyword>
<keyword evidence="1" id="KW-0805">Transcription regulation</keyword>
<evidence type="ECO:0000313" key="7">
    <source>
        <dbReference type="Proteomes" id="UP000435304"/>
    </source>
</evidence>
<dbReference type="EMBL" id="WPCU01000005">
    <property type="protein sequence ID" value="MVA75578.1"/>
    <property type="molecule type" value="Genomic_DNA"/>
</dbReference>
<comment type="caution">
    <text evidence="6">The sequence shown here is derived from an EMBL/GenBank/DDBJ whole genome shotgun (WGS) entry which is preliminary data.</text>
</comment>
<reference evidence="6 7" key="1">
    <citation type="submission" date="2019-12" db="EMBL/GenBank/DDBJ databases">
        <title>Auraticoccus cholistani sp. nov., an actinomycete isolated from soil of Cholistan desert.</title>
        <authorList>
            <person name="Cheema M.T."/>
        </authorList>
    </citation>
    <scope>NUCLEOTIDE SEQUENCE [LARGE SCALE GENOMIC DNA]</scope>
    <source>
        <strain evidence="6 7">F435</strain>
    </source>
</reference>
<dbReference type="PANTHER" id="PTHR43537">
    <property type="entry name" value="TRANSCRIPTIONAL REGULATOR, GNTR FAMILY"/>
    <property type="match status" value="1"/>
</dbReference>
<dbReference type="GO" id="GO:0003700">
    <property type="term" value="F:DNA-binding transcription factor activity"/>
    <property type="evidence" value="ECO:0007669"/>
    <property type="project" value="InterPro"/>
</dbReference>
<dbReference type="Pfam" id="PF00392">
    <property type="entry name" value="GntR"/>
    <property type="match status" value="1"/>
</dbReference>
<dbReference type="InterPro" id="IPR036390">
    <property type="entry name" value="WH_DNA-bd_sf"/>
</dbReference>
<evidence type="ECO:0000256" key="4">
    <source>
        <dbReference type="SAM" id="MobiDB-lite"/>
    </source>
</evidence>
<dbReference type="AlphaFoldDB" id="A0A6A9USI8"/>
<dbReference type="Gene3D" id="1.20.120.530">
    <property type="entry name" value="GntR ligand-binding domain-like"/>
    <property type="match status" value="1"/>
</dbReference>
<dbReference type="Proteomes" id="UP000435304">
    <property type="component" value="Unassembled WGS sequence"/>
</dbReference>
<evidence type="ECO:0000259" key="5">
    <source>
        <dbReference type="PROSITE" id="PS50949"/>
    </source>
</evidence>
<evidence type="ECO:0000256" key="1">
    <source>
        <dbReference type="ARBA" id="ARBA00023015"/>
    </source>
</evidence>
<name>A0A6A9USI8_9ACTN</name>